<dbReference type="InterPro" id="IPR012340">
    <property type="entry name" value="NA-bd_OB-fold"/>
</dbReference>
<evidence type="ECO:0000313" key="3">
    <source>
        <dbReference type="Proteomes" id="UP000320176"/>
    </source>
</evidence>
<evidence type="ECO:0000259" key="1">
    <source>
        <dbReference type="PROSITE" id="PS50126"/>
    </source>
</evidence>
<keyword evidence="3" id="KW-1185">Reference proteome</keyword>
<dbReference type="EMBL" id="SJPN01000003">
    <property type="protein sequence ID" value="TWU04736.1"/>
    <property type="molecule type" value="Genomic_DNA"/>
</dbReference>
<sequence length="672" mass="75711">MLPALCKLNVSDLIEDQVNVEPEAVRLACVLSAWPFIPFSAVRSCRKALDPKYPCYLESQLCWSTMVEGNAVDGVSLESSFRIQAMYRLQAFIQTSGDSVRNEVVSLRQSLERWFVDVSPLLQIEAEIAWNYLLMPSTEYQEFIERQLRDILLTALSEGRTGVLGWISAASRRLPSECVQGQMAWFLRQLCDEKGHLMDSVRIPDTISPDNVIALMSEFLPTTIVGVNRTKGRIEFGPPSSSRTVGVVLIDTQPLVVSIRENEVPNSRSQRVFLERGQVTQVECGDGEITLENLGSQTFTMRALSGGNCPAKHAASTAIIKAKLAMNKRIRLKAVVVRSLEAGYVVRLPEMDATAFMVSPEHELVVDDELTVVVNRVYPDKRWIGVVPKVYPRNLNSVERSSLLHVPVNKIPKNVQPGDTFQATMFKHGKQRPPYQRKSAHVFVDPRCLIGGIYHSHRPGHLRFPNAVREQDGHWVPPIGEKMEIFASGIVGNCWQFRLRRLRDGQDWEPQRTALRFNTVIPATIVSIQQDGVVLEAPHGQELWLPKYEFSPPIRAEDPILLTVGQQVSVRVLRVAEVARSRYLVSLRAAGAPFIDELHPNETLFGIVDRRLNNGEYMVLLDPLPRISQSAFWARTDGCQNMVLSPKVRIRAQVARVQRKLWLLIVNNVVVQ</sequence>
<dbReference type="Proteomes" id="UP000320176">
    <property type="component" value="Unassembled WGS sequence"/>
</dbReference>
<dbReference type="RefSeq" id="WP_146520103.1">
    <property type="nucleotide sequence ID" value="NZ_CP151726.1"/>
</dbReference>
<dbReference type="InterPro" id="IPR003029">
    <property type="entry name" value="S1_domain"/>
</dbReference>
<organism evidence="2 3">
    <name type="scientific">Stieleria varia</name>
    <dbReference type="NCBI Taxonomy" id="2528005"/>
    <lineage>
        <taxon>Bacteria</taxon>
        <taxon>Pseudomonadati</taxon>
        <taxon>Planctomycetota</taxon>
        <taxon>Planctomycetia</taxon>
        <taxon>Pirellulales</taxon>
        <taxon>Pirellulaceae</taxon>
        <taxon>Stieleria</taxon>
    </lineage>
</organism>
<protein>
    <recommendedName>
        <fullName evidence="1">S1 motif domain-containing protein</fullName>
    </recommendedName>
</protein>
<dbReference type="PROSITE" id="PS50126">
    <property type="entry name" value="S1"/>
    <property type="match status" value="1"/>
</dbReference>
<feature type="domain" description="S1 motif" evidence="1">
    <location>
        <begin position="518"/>
        <end position="588"/>
    </location>
</feature>
<dbReference type="GO" id="GO:0003676">
    <property type="term" value="F:nucleic acid binding"/>
    <property type="evidence" value="ECO:0007669"/>
    <property type="project" value="InterPro"/>
</dbReference>
<accession>A0A5C6B0C7</accession>
<reference evidence="2 3" key="1">
    <citation type="submission" date="2019-02" db="EMBL/GenBank/DDBJ databases">
        <title>Deep-cultivation of Planctomycetes and their phenomic and genomic characterization uncovers novel biology.</title>
        <authorList>
            <person name="Wiegand S."/>
            <person name="Jogler M."/>
            <person name="Boedeker C."/>
            <person name="Pinto D."/>
            <person name="Vollmers J."/>
            <person name="Rivas-Marin E."/>
            <person name="Kohn T."/>
            <person name="Peeters S.H."/>
            <person name="Heuer A."/>
            <person name="Rast P."/>
            <person name="Oberbeckmann S."/>
            <person name="Bunk B."/>
            <person name="Jeske O."/>
            <person name="Meyerdierks A."/>
            <person name="Storesund J.E."/>
            <person name="Kallscheuer N."/>
            <person name="Luecker S."/>
            <person name="Lage O.M."/>
            <person name="Pohl T."/>
            <person name="Merkel B.J."/>
            <person name="Hornburger P."/>
            <person name="Mueller R.-W."/>
            <person name="Bruemmer F."/>
            <person name="Labrenz M."/>
            <person name="Spormann A.M."/>
            <person name="Op Den Camp H."/>
            <person name="Overmann J."/>
            <person name="Amann R."/>
            <person name="Jetten M.S.M."/>
            <person name="Mascher T."/>
            <person name="Medema M.H."/>
            <person name="Devos D.P."/>
            <person name="Kaster A.-K."/>
            <person name="Ovreas L."/>
            <person name="Rohde M."/>
            <person name="Galperin M.Y."/>
            <person name="Jogler C."/>
        </authorList>
    </citation>
    <scope>NUCLEOTIDE SEQUENCE [LARGE SCALE GENOMIC DNA]</scope>
    <source>
        <strain evidence="2 3">Pla52n</strain>
    </source>
</reference>
<gene>
    <name evidence="2" type="ORF">Pla52n_27790</name>
</gene>
<dbReference type="OrthoDB" id="3206999at2"/>
<proteinExistence type="predicted"/>
<dbReference type="SUPFAM" id="SSF50249">
    <property type="entry name" value="Nucleic acid-binding proteins"/>
    <property type="match status" value="1"/>
</dbReference>
<evidence type="ECO:0000313" key="2">
    <source>
        <dbReference type="EMBL" id="TWU04736.1"/>
    </source>
</evidence>
<comment type="caution">
    <text evidence="2">The sequence shown here is derived from an EMBL/GenBank/DDBJ whole genome shotgun (WGS) entry which is preliminary data.</text>
</comment>
<dbReference type="AlphaFoldDB" id="A0A5C6B0C7"/>
<name>A0A5C6B0C7_9BACT</name>